<dbReference type="AlphaFoldDB" id="A0A1H4EX03"/>
<keyword evidence="1" id="KW-0732">Signal</keyword>
<dbReference type="EMBL" id="FNRF01000006">
    <property type="protein sequence ID" value="SEA89489.1"/>
    <property type="molecule type" value="Genomic_DNA"/>
</dbReference>
<proteinExistence type="predicted"/>
<gene>
    <name evidence="2" type="ORF">SAMN05216462_3023</name>
</gene>
<feature type="chain" id="PRO_5010360811" evidence="1">
    <location>
        <begin position="22"/>
        <end position="378"/>
    </location>
</feature>
<protein>
    <submittedName>
        <fullName evidence="2">Uncharacterized protein</fullName>
    </submittedName>
</protein>
<organism evidence="2 3">
    <name type="scientific">Xylanibacter ruminicola</name>
    <name type="common">Prevotella ruminicola</name>
    <dbReference type="NCBI Taxonomy" id="839"/>
    <lineage>
        <taxon>Bacteria</taxon>
        <taxon>Pseudomonadati</taxon>
        <taxon>Bacteroidota</taxon>
        <taxon>Bacteroidia</taxon>
        <taxon>Bacteroidales</taxon>
        <taxon>Prevotellaceae</taxon>
        <taxon>Xylanibacter</taxon>
    </lineage>
</organism>
<sequence length="378" mass="41340">MKRFAIKLALLTLMLPVSTYAQESGYYRLKNRDTERYLSIVDYHVDKSNIDRTTELYIYALRTIKGFDKIANDPGSVLYIEKTSNGYILKGQGFDTYSGTGIYLNLTEKNGGYTIWGTATKSGVTATKYLRDADDEWYAGVGYITTDSNKSTHWVWDLIPVSDAEGAYLGLKGDVNANGKYYTTFYASFPIRVGSGMKAYKITETNEGAAKLVNIGSEVPAQTGVVIECAGADASANKVTPITSTSADASGNQLAGLYFCNITLDENDKENPSDLNWNATSFNKENMRLLGANSDGKLVFTSQTDTRYLPANKAYLPVSSSTAANLLVLGESDYTGIRNVNANKKADDTIYTLTGSRANSKTLRPGIYIQNGQKVVIK</sequence>
<evidence type="ECO:0000313" key="2">
    <source>
        <dbReference type="EMBL" id="SEA89489.1"/>
    </source>
</evidence>
<feature type="signal peptide" evidence="1">
    <location>
        <begin position="1"/>
        <end position="21"/>
    </location>
</feature>
<evidence type="ECO:0000256" key="1">
    <source>
        <dbReference type="SAM" id="SignalP"/>
    </source>
</evidence>
<dbReference type="Proteomes" id="UP000182257">
    <property type="component" value="Unassembled WGS sequence"/>
</dbReference>
<accession>A0A1H4EX03</accession>
<reference evidence="2 3" key="1">
    <citation type="submission" date="2016-10" db="EMBL/GenBank/DDBJ databases">
        <authorList>
            <person name="de Groot N.N."/>
        </authorList>
    </citation>
    <scope>NUCLEOTIDE SEQUENCE [LARGE SCALE GENOMIC DNA]</scope>
    <source>
        <strain evidence="2 3">D31d</strain>
    </source>
</reference>
<name>A0A1H4EX03_XYLRU</name>
<evidence type="ECO:0000313" key="3">
    <source>
        <dbReference type="Proteomes" id="UP000182257"/>
    </source>
</evidence>
<dbReference type="RefSeq" id="WP_074762207.1">
    <property type="nucleotide sequence ID" value="NZ_FNRF01000006.1"/>
</dbReference>
<dbReference type="OrthoDB" id="1083267at2"/>